<protein>
    <submittedName>
        <fullName evidence="1">Endoplasmic oxidoreductin</fullName>
    </submittedName>
</protein>
<gene>
    <name evidence="1" type="ORF">IE53DRAFT_390035</name>
</gene>
<proteinExistence type="predicted"/>
<dbReference type="EMBL" id="KZ820332">
    <property type="protein sequence ID" value="PWN47814.1"/>
    <property type="molecule type" value="Genomic_DNA"/>
</dbReference>
<name>A0ACD0NPY2_9BASI</name>
<reference evidence="1 2" key="1">
    <citation type="journal article" date="2018" name="Mol. Biol. Evol.">
        <title>Broad Genomic Sampling Reveals a Smut Pathogenic Ancestry of the Fungal Clade Ustilaginomycotina.</title>
        <authorList>
            <person name="Kijpornyongpan T."/>
            <person name="Mondo S.J."/>
            <person name="Barry K."/>
            <person name="Sandor L."/>
            <person name="Lee J."/>
            <person name="Lipzen A."/>
            <person name="Pangilinan J."/>
            <person name="LaButti K."/>
            <person name="Hainaut M."/>
            <person name="Henrissat B."/>
            <person name="Grigoriev I.V."/>
            <person name="Spatafora J.W."/>
            <person name="Aime M.C."/>
        </authorList>
    </citation>
    <scope>NUCLEOTIDE SEQUENCE [LARGE SCALE GENOMIC DNA]</scope>
    <source>
        <strain evidence="1 2">SA 807</strain>
    </source>
</reference>
<dbReference type="Proteomes" id="UP000245626">
    <property type="component" value="Unassembled WGS sequence"/>
</dbReference>
<accession>A0ACD0NPY2</accession>
<sequence length="652" mass="71673">MRKGTWRSTFFLLSLLLASASLTSLTSTVNARPSLDRSRERSASFFKEVLDPSYISSPSSSLRPNTAGSICRPTGKIDDACCDFETVEDINQRFFDGLELIRTRDFFKYYKVDLFKDCPFWVENGLCMNRACGVETSDESEIPPEYRTSRLSLVSTASSSEVSPVGSDSSCSCSSRNFCHLDDENSSGAVYVDLLKNPERFTGYAGPSANRVWKSIYEENCFGGVKFIEPARPLSTGGSGFIGSESLSSSSSLGSSISSSSSSSNGFSSLVASLQAPLDSGDSEQCLEKRVFYRVISGLHASISIHICNEFLDQRTGEWAPNLECFITRIAEHPERLQNVYFNYVLILRALARLGDESQSFSLRKGDEIEDVQTRKELSSLIQSAKDCPPTFDEGQMFVGKGAMELKEEFRQHFRNVSSIMDCVGCDKCRLWGKLQINGLGTAMKLLFGGSQERRDGEDKVELQRSELVALVNTAHRFAESLRAVETFRQMFQESKRKEGAAKEKEPIASSSVQKQQQAKRMGEGKEQPEVVGPSSARPPSSLNRSKPKSSDPRSPSTKRSPRIKSPQSSLPIKSTGGGGEGKWNEPHARVTKTGELGDRESMIREAVLKLENAIDACVDSIGSCIGWIRRLTLSLLAGGKMFTGGGLGDEL</sequence>
<evidence type="ECO:0000313" key="2">
    <source>
        <dbReference type="Proteomes" id="UP000245626"/>
    </source>
</evidence>
<keyword evidence="2" id="KW-1185">Reference proteome</keyword>
<organism evidence="1 2">
    <name type="scientific">Violaceomyces palustris</name>
    <dbReference type="NCBI Taxonomy" id="1673888"/>
    <lineage>
        <taxon>Eukaryota</taxon>
        <taxon>Fungi</taxon>
        <taxon>Dikarya</taxon>
        <taxon>Basidiomycota</taxon>
        <taxon>Ustilaginomycotina</taxon>
        <taxon>Ustilaginomycetes</taxon>
        <taxon>Violaceomycetales</taxon>
        <taxon>Violaceomycetaceae</taxon>
        <taxon>Violaceomyces</taxon>
    </lineage>
</organism>
<evidence type="ECO:0000313" key="1">
    <source>
        <dbReference type="EMBL" id="PWN47814.1"/>
    </source>
</evidence>